<dbReference type="PANTHER" id="PTHR46154:SF4">
    <property type="entry name" value="UREA ACTIVE TRANSPORTER"/>
    <property type="match status" value="1"/>
</dbReference>
<dbReference type="InterPro" id="IPR031155">
    <property type="entry name" value="DUR"/>
</dbReference>
<feature type="chain" id="PRO_5003260910" evidence="8">
    <location>
        <begin position="19"/>
        <end position="910"/>
    </location>
</feature>
<dbReference type="Proteomes" id="UP000002729">
    <property type="component" value="Unassembled WGS sequence"/>
</dbReference>
<proteinExistence type="inferred from homology"/>
<dbReference type="Pfam" id="PF04134">
    <property type="entry name" value="DCC1-like"/>
    <property type="match status" value="1"/>
</dbReference>
<feature type="transmembrane region" description="Helical" evidence="7">
    <location>
        <begin position="265"/>
        <end position="281"/>
    </location>
</feature>
<feature type="transmembrane region" description="Helical" evidence="7">
    <location>
        <begin position="851"/>
        <end position="875"/>
    </location>
</feature>
<comment type="subcellular location">
    <subcellularLocation>
        <location evidence="1">Membrane</location>
        <topology evidence="1">Multi-pass membrane protein</topology>
    </subcellularLocation>
</comment>
<dbReference type="GO" id="GO:0015204">
    <property type="term" value="F:urea transmembrane transporter activity"/>
    <property type="evidence" value="ECO:0007669"/>
    <property type="project" value="InterPro"/>
</dbReference>
<keyword evidence="5 7" id="KW-1133">Transmembrane helix</keyword>
<evidence type="ECO:0000313" key="9">
    <source>
        <dbReference type="EMBL" id="EGB07657.1"/>
    </source>
</evidence>
<feature type="transmembrane region" description="Helical" evidence="7">
    <location>
        <begin position="342"/>
        <end position="363"/>
    </location>
</feature>
<feature type="transmembrane region" description="Helical" evidence="7">
    <location>
        <begin position="725"/>
        <end position="746"/>
    </location>
</feature>
<feature type="transmembrane region" description="Helical" evidence="7">
    <location>
        <begin position="369"/>
        <end position="389"/>
    </location>
</feature>
<feature type="transmembrane region" description="Helical" evidence="7">
    <location>
        <begin position="301"/>
        <end position="321"/>
    </location>
</feature>
<dbReference type="PANTHER" id="PTHR46154">
    <property type="match status" value="1"/>
</dbReference>
<feature type="transmembrane region" description="Helical" evidence="7">
    <location>
        <begin position="401"/>
        <end position="423"/>
    </location>
</feature>
<dbReference type="RefSeq" id="XP_009037653.1">
    <property type="nucleotide sequence ID" value="XM_009039405.1"/>
</dbReference>
<feature type="transmembrane region" description="Helical" evidence="7">
    <location>
        <begin position="761"/>
        <end position="782"/>
    </location>
</feature>
<evidence type="ECO:0000256" key="7">
    <source>
        <dbReference type="SAM" id="Phobius"/>
    </source>
</evidence>
<evidence type="ECO:0000256" key="1">
    <source>
        <dbReference type="ARBA" id="ARBA00004141"/>
    </source>
</evidence>
<gene>
    <name evidence="9" type="primary">DUR2</name>
    <name evidence="9" type="ORF">AURANDRAFT_71789</name>
</gene>
<organism evidence="10">
    <name type="scientific">Aureococcus anophagefferens</name>
    <name type="common">Harmful bloom alga</name>
    <dbReference type="NCBI Taxonomy" id="44056"/>
    <lineage>
        <taxon>Eukaryota</taxon>
        <taxon>Sar</taxon>
        <taxon>Stramenopiles</taxon>
        <taxon>Ochrophyta</taxon>
        <taxon>Pelagophyceae</taxon>
        <taxon>Pelagomonadales</taxon>
        <taxon>Pelagomonadaceae</taxon>
        <taxon>Aureococcus</taxon>
    </lineage>
</organism>
<dbReference type="GO" id="GO:0015035">
    <property type="term" value="F:protein-disulfide reductase activity"/>
    <property type="evidence" value="ECO:0007669"/>
    <property type="project" value="InterPro"/>
</dbReference>
<evidence type="ECO:0000256" key="6">
    <source>
        <dbReference type="ARBA" id="ARBA00023136"/>
    </source>
</evidence>
<dbReference type="GeneID" id="20228401"/>
<dbReference type="eggNOG" id="KOG2348">
    <property type="taxonomic scope" value="Eukaryota"/>
</dbReference>
<dbReference type="KEGG" id="aaf:AURANDRAFT_71789"/>
<dbReference type="AlphaFoldDB" id="F0YBG3"/>
<feature type="signal peptide" evidence="8">
    <location>
        <begin position="1"/>
        <end position="18"/>
    </location>
</feature>
<reference evidence="9 10" key="1">
    <citation type="journal article" date="2011" name="Proc. Natl. Acad. Sci. U.S.A.">
        <title>Niche of harmful alga Aureococcus anophagefferens revealed through ecogenomics.</title>
        <authorList>
            <person name="Gobler C.J."/>
            <person name="Berry D.L."/>
            <person name="Dyhrman S.T."/>
            <person name="Wilhelm S.W."/>
            <person name="Salamov A."/>
            <person name="Lobanov A.V."/>
            <person name="Zhang Y."/>
            <person name="Collier J.L."/>
            <person name="Wurch L.L."/>
            <person name="Kustka A.B."/>
            <person name="Dill B.D."/>
            <person name="Shah M."/>
            <person name="VerBerkmoes N.C."/>
            <person name="Kuo A."/>
            <person name="Terry A."/>
            <person name="Pangilinan J."/>
            <person name="Lindquist E.A."/>
            <person name="Lucas S."/>
            <person name="Paulsen I.T."/>
            <person name="Hattenrath-Lehmann T.K."/>
            <person name="Talmage S.C."/>
            <person name="Walker E.A."/>
            <person name="Koch F."/>
            <person name="Burson A.M."/>
            <person name="Marcoval M.A."/>
            <person name="Tang Y.Z."/>
            <person name="Lecleir G.R."/>
            <person name="Coyne K.J."/>
            <person name="Berg G.M."/>
            <person name="Bertrand E.M."/>
            <person name="Saito M.A."/>
            <person name="Gladyshev V.N."/>
            <person name="Grigoriev I.V."/>
        </authorList>
    </citation>
    <scope>NUCLEOTIDE SEQUENCE [LARGE SCALE GENOMIC DNA]</scope>
    <source>
        <strain evidence="10">CCMP 1984</strain>
    </source>
</reference>
<sequence length="910" mass="98019">MASSSMLRLASLLSIVAALHLSRPPQHRATRLRAVPVADPFAATDTRPIVLYDGVCRMCNFWVDWVLANDREKAVRFCALQSDVGRALLERSGRRPDDISSIVLVTADGAHVKSDAVFEIGRRLRVTTPLSTLGQAVIPKAVADAAYDAIADNRYNIAGKRPPRFTDAKDADRFLGDTMVNWETCVTDPTDSSGTPYLTHMPREYFGEDSFFGGKAPLSQASGWIIVVGMGVGMTLLAVLLTYLEVTFNRSGKVSSEFFNTAGRSVKTGLTASVIVSQWTWAATLLQSSNVAWNFGVSGPFWYASGATIQVLLFGILAIEIKRKCPTAHTMVEIVRARWPGAHYTFLFFGFSANLIVTSMLILGGAATINALCGMHTIVASFLIPISVIPYTMYGGLKSTFLASYIHTSIIFVVLLMMIYTIYVSKFSSDLIWEMLKKTTSYSVSDCKHIFSEDFDGFSSPSFNPDAADPADIFPELFLYAEEDGDLTDCLEDDPPTCTKLFACGGVDGNAGVDADSGSYLTMISLQGLMFGVINIVGNFGTVFCDQSYWQSAIAAKPAAAHKGYMLGGMVWFAIPFSLASSLGLAATAIQLPISKEEAGNGLVPPAVAVHLLGAGGGWAIAIMLFMAIISTGSAEAIAVSSLVSYDVYKPFFNPACTGEDIVRISRIVIPLYCCFSGVLATCLWYIGIGLGWVYGFMGIHIGCAVVPVWWCLTNPLISEKGAIAGAWSGCVAGYVAWLVTATALGDPLDKDGLGTLESMLAGNVCSIVVSGMVCYAISAMNPQNYDFKSMKAIELLDNDQSGLDPDELSEAKLLPALNWIKKFGWGVSFVLCVLWPALSTPAGTFSKTYFSFWIFIVIAWGFFASVVIIGLPIVESWEDISTITKALTGVNVGLPETNLHEKAAKEESA</sequence>
<dbReference type="OMA" id="LGANWLT"/>
<feature type="transmembrane region" description="Helical" evidence="7">
    <location>
        <begin position="224"/>
        <end position="244"/>
    </location>
</feature>
<dbReference type="Gene3D" id="1.20.1730.10">
    <property type="entry name" value="Sodium/glucose cotransporter"/>
    <property type="match status" value="1"/>
</dbReference>
<dbReference type="GO" id="GO:0005886">
    <property type="term" value="C:plasma membrane"/>
    <property type="evidence" value="ECO:0007669"/>
    <property type="project" value="TreeGrafter"/>
</dbReference>
<evidence type="ECO:0000256" key="2">
    <source>
        <dbReference type="ARBA" id="ARBA00006434"/>
    </source>
</evidence>
<dbReference type="Pfam" id="PF00474">
    <property type="entry name" value="SSF"/>
    <property type="match status" value="1"/>
</dbReference>
<dbReference type="InterPro" id="IPR001734">
    <property type="entry name" value="Na/solute_symporter"/>
</dbReference>
<keyword evidence="10" id="KW-1185">Reference proteome</keyword>
<comment type="similarity">
    <text evidence="2">Belongs to the sodium:solute symporter (SSF) (TC 2.A.21) family.</text>
</comment>
<dbReference type="PROSITE" id="PS50283">
    <property type="entry name" value="NA_SOLUT_SYMP_3"/>
    <property type="match status" value="1"/>
</dbReference>
<dbReference type="OrthoDB" id="6132759at2759"/>
<keyword evidence="3" id="KW-0813">Transport</keyword>
<dbReference type="CDD" id="cd11476">
    <property type="entry name" value="SLC5sbd_DUR3"/>
    <property type="match status" value="1"/>
</dbReference>
<dbReference type="EMBL" id="GL833130">
    <property type="protein sequence ID" value="EGB07657.1"/>
    <property type="molecule type" value="Genomic_DNA"/>
</dbReference>
<feature type="transmembrane region" description="Helical" evidence="7">
    <location>
        <begin position="668"/>
        <end position="687"/>
    </location>
</feature>
<dbReference type="InParanoid" id="F0YBG3"/>
<evidence type="ECO:0000256" key="4">
    <source>
        <dbReference type="ARBA" id="ARBA00022692"/>
    </source>
</evidence>
<feature type="transmembrane region" description="Helical" evidence="7">
    <location>
        <begin position="820"/>
        <end position="839"/>
    </location>
</feature>
<keyword evidence="6 7" id="KW-0472">Membrane</keyword>
<evidence type="ECO:0000256" key="5">
    <source>
        <dbReference type="ARBA" id="ARBA00022989"/>
    </source>
</evidence>
<feature type="transmembrane region" description="Helical" evidence="7">
    <location>
        <begin position="610"/>
        <end position="630"/>
    </location>
</feature>
<protein>
    <submittedName>
        <fullName evidence="9">Uncharacterized protein DUR2</fullName>
    </submittedName>
</protein>
<evidence type="ECO:0000313" key="10">
    <source>
        <dbReference type="Proteomes" id="UP000002729"/>
    </source>
</evidence>
<feature type="transmembrane region" description="Helical" evidence="7">
    <location>
        <begin position="693"/>
        <end position="713"/>
    </location>
</feature>
<feature type="transmembrane region" description="Helical" evidence="7">
    <location>
        <begin position="565"/>
        <end position="590"/>
    </location>
</feature>
<keyword evidence="4 7" id="KW-0812">Transmembrane</keyword>
<evidence type="ECO:0000256" key="8">
    <source>
        <dbReference type="SAM" id="SignalP"/>
    </source>
</evidence>
<accession>F0YBG3</accession>
<keyword evidence="8" id="KW-0732">Signal</keyword>
<evidence type="ECO:0000256" key="3">
    <source>
        <dbReference type="ARBA" id="ARBA00022448"/>
    </source>
</evidence>
<dbReference type="InterPro" id="IPR038377">
    <property type="entry name" value="Na/Glc_symporter_sf"/>
</dbReference>
<dbReference type="InterPro" id="IPR007263">
    <property type="entry name" value="DCC1-like"/>
</dbReference>
<name>F0YBG3_AURAN</name>
<feature type="transmembrane region" description="Helical" evidence="7">
    <location>
        <begin position="520"/>
        <end position="544"/>
    </location>
</feature>